<evidence type="ECO:0000256" key="1">
    <source>
        <dbReference type="SAM" id="Phobius"/>
    </source>
</evidence>
<dbReference type="Pfam" id="PF04341">
    <property type="entry name" value="DUF485"/>
    <property type="match status" value="1"/>
</dbReference>
<name>A0ABV3VR32_9BACI</name>
<reference evidence="2 3" key="1">
    <citation type="submission" date="2024-07" db="EMBL/GenBank/DDBJ databases">
        <title>Characterization of a bacterium isolated from hydrolysated instant sea cucumber by whole-genome sequencing and metabolomics.</title>
        <authorList>
            <person name="Luo X."/>
            <person name="Zhang Z."/>
            <person name="Zheng Z."/>
            <person name="Zhang W."/>
            <person name="Ming T."/>
            <person name="Jiao L."/>
            <person name="Su X."/>
            <person name="Kong F."/>
            <person name="Xu J."/>
        </authorList>
    </citation>
    <scope>NUCLEOTIDE SEQUENCE [LARGE SCALE GENOMIC DNA]</scope>
    <source>
        <strain evidence="2 3">XL-2024</strain>
    </source>
</reference>
<dbReference type="EMBL" id="JBFRHK010000001">
    <property type="protein sequence ID" value="MEX3743828.1"/>
    <property type="molecule type" value="Genomic_DNA"/>
</dbReference>
<gene>
    <name evidence="2" type="ORF">AB1300_01635</name>
</gene>
<dbReference type="PANTHER" id="PTHR38441:SF1">
    <property type="entry name" value="MEMBRANE PROTEIN"/>
    <property type="match status" value="1"/>
</dbReference>
<organism evidence="2 3">
    <name type="scientific">Lysinibacillus xylanilyticus</name>
    <dbReference type="NCBI Taxonomy" id="582475"/>
    <lineage>
        <taxon>Bacteria</taxon>
        <taxon>Bacillati</taxon>
        <taxon>Bacillota</taxon>
        <taxon>Bacilli</taxon>
        <taxon>Bacillales</taxon>
        <taxon>Bacillaceae</taxon>
        <taxon>Lysinibacillus</taxon>
    </lineage>
</organism>
<keyword evidence="1" id="KW-0472">Membrane</keyword>
<proteinExistence type="predicted"/>
<protein>
    <submittedName>
        <fullName evidence="2">DUF485 domain-containing protein</fullName>
    </submittedName>
</protein>
<evidence type="ECO:0000313" key="3">
    <source>
        <dbReference type="Proteomes" id="UP001558534"/>
    </source>
</evidence>
<evidence type="ECO:0000313" key="2">
    <source>
        <dbReference type="EMBL" id="MEX3743828.1"/>
    </source>
</evidence>
<keyword evidence="3" id="KW-1185">Reference proteome</keyword>
<keyword evidence="1" id="KW-1133">Transmembrane helix</keyword>
<comment type="caution">
    <text evidence="2">The sequence shown here is derived from an EMBL/GenBank/DDBJ whole genome shotgun (WGS) entry which is preliminary data.</text>
</comment>
<dbReference type="RefSeq" id="WP_368634858.1">
    <property type="nucleotide sequence ID" value="NZ_JBFRHK010000001.1"/>
</dbReference>
<dbReference type="InterPro" id="IPR007436">
    <property type="entry name" value="DUF485"/>
</dbReference>
<feature type="transmembrane region" description="Helical" evidence="1">
    <location>
        <begin position="69"/>
        <end position="89"/>
    </location>
</feature>
<dbReference type="Proteomes" id="UP001558534">
    <property type="component" value="Unassembled WGS sequence"/>
</dbReference>
<dbReference type="PANTHER" id="PTHR38441">
    <property type="entry name" value="INTEGRAL MEMBRANE PROTEIN-RELATED"/>
    <property type="match status" value="1"/>
</dbReference>
<sequence length="112" mass="12812">MANNQTNKAVVIDYDAIAHQESFKSLVRKKNSFLWSITAIFLAAYMLLPILTSYTTILHQKAFGEITWVWVYSAGLFIMTWSLCHLYVAKANNFDKEAKAIIEEYENGGGRR</sequence>
<keyword evidence="1" id="KW-0812">Transmembrane</keyword>
<feature type="transmembrane region" description="Helical" evidence="1">
    <location>
        <begin position="33"/>
        <end position="57"/>
    </location>
</feature>
<accession>A0ABV3VR32</accession>